<evidence type="ECO:0000313" key="3">
    <source>
        <dbReference type="EMBL" id="KAK7449678.1"/>
    </source>
</evidence>
<keyword evidence="2" id="KW-1133">Transmembrane helix</keyword>
<feature type="transmembrane region" description="Helical" evidence="2">
    <location>
        <begin position="156"/>
        <end position="178"/>
    </location>
</feature>
<feature type="compositionally biased region" description="Low complexity" evidence="1">
    <location>
        <begin position="1"/>
        <end position="31"/>
    </location>
</feature>
<gene>
    <name evidence="3" type="ORF">VKT23_013151</name>
</gene>
<keyword evidence="2" id="KW-0472">Membrane</keyword>
<keyword evidence="4" id="KW-1185">Reference proteome</keyword>
<sequence length="189" mass="21350">MSNPDSLRSPLPLDSSFPFPMTTTSSSPLSSDVHLTTSSDWSRSSSAQSKHTDGSKSSSKLTHLSGSVPSLLRWNAQAETRTLIDVLEGAHRGQSQWQNLPDPDRPIPQTTPYEDEVETRVTTRTSRHRHRHRRSHSCRRARSHEVYQEEELTKDFFLIVTLCFVLACFLVCLGRPIALARVFDEMAET</sequence>
<evidence type="ECO:0000313" key="4">
    <source>
        <dbReference type="Proteomes" id="UP001498398"/>
    </source>
</evidence>
<protein>
    <submittedName>
        <fullName evidence="3">Uncharacterized protein</fullName>
    </submittedName>
</protein>
<evidence type="ECO:0000256" key="2">
    <source>
        <dbReference type="SAM" id="Phobius"/>
    </source>
</evidence>
<feature type="region of interest" description="Disordered" evidence="1">
    <location>
        <begin position="1"/>
        <end position="63"/>
    </location>
</feature>
<reference evidence="3 4" key="1">
    <citation type="submission" date="2024-01" db="EMBL/GenBank/DDBJ databases">
        <title>A draft genome for the cacao thread blight pathogen Marasmiellus scandens.</title>
        <authorList>
            <person name="Baruah I.K."/>
            <person name="Leung J."/>
            <person name="Bukari Y."/>
            <person name="Amoako-Attah I."/>
            <person name="Meinhardt L.W."/>
            <person name="Bailey B.A."/>
            <person name="Cohen S.P."/>
        </authorList>
    </citation>
    <scope>NUCLEOTIDE SEQUENCE [LARGE SCALE GENOMIC DNA]</scope>
    <source>
        <strain evidence="3 4">GH-19</strain>
    </source>
</reference>
<proteinExistence type="predicted"/>
<name>A0ABR1J3R0_9AGAR</name>
<comment type="caution">
    <text evidence="3">The sequence shown here is derived from an EMBL/GenBank/DDBJ whole genome shotgun (WGS) entry which is preliminary data.</text>
</comment>
<dbReference type="Proteomes" id="UP001498398">
    <property type="component" value="Unassembled WGS sequence"/>
</dbReference>
<dbReference type="EMBL" id="JBANRG010000035">
    <property type="protein sequence ID" value="KAK7449678.1"/>
    <property type="molecule type" value="Genomic_DNA"/>
</dbReference>
<keyword evidence="2" id="KW-0812">Transmembrane</keyword>
<organism evidence="3 4">
    <name type="scientific">Marasmiellus scandens</name>
    <dbReference type="NCBI Taxonomy" id="2682957"/>
    <lineage>
        <taxon>Eukaryota</taxon>
        <taxon>Fungi</taxon>
        <taxon>Dikarya</taxon>
        <taxon>Basidiomycota</taxon>
        <taxon>Agaricomycotina</taxon>
        <taxon>Agaricomycetes</taxon>
        <taxon>Agaricomycetidae</taxon>
        <taxon>Agaricales</taxon>
        <taxon>Marasmiineae</taxon>
        <taxon>Omphalotaceae</taxon>
        <taxon>Marasmiellus</taxon>
    </lineage>
</organism>
<feature type="compositionally biased region" description="Basic residues" evidence="1">
    <location>
        <begin position="125"/>
        <end position="136"/>
    </location>
</feature>
<accession>A0ABR1J3R0</accession>
<evidence type="ECO:0000256" key="1">
    <source>
        <dbReference type="SAM" id="MobiDB-lite"/>
    </source>
</evidence>
<feature type="region of interest" description="Disordered" evidence="1">
    <location>
        <begin position="93"/>
        <end position="136"/>
    </location>
</feature>
<feature type="compositionally biased region" description="Low complexity" evidence="1">
    <location>
        <begin position="38"/>
        <end position="49"/>
    </location>
</feature>